<organism evidence="1 2">
    <name type="scientific">Halteria grandinella</name>
    <dbReference type="NCBI Taxonomy" id="5974"/>
    <lineage>
        <taxon>Eukaryota</taxon>
        <taxon>Sar</taxon>
        <taxon>Alveolata</taxon>
        <taxon>Ciliophora</taxon>
        <taxon>Intramacronucleata</taxon>
        <taxon>Spirotrichea</taxon>
        <taxon>Stichotrichia</taxon>
        <taxon>Sporadotrichida</taxon>
        <taxon>Halteriidae</taxon>
        <taxon>Halteria</taxon>
    </lineage>
</organism>
<reference evidence="1" key="1">
    <citation type="submission" date="2019-06" db="EMBL/GenBank/DDBJ databases">
        <authorList>
            <person name="Zheng W."/>
        </authorList>
    </citation>
    <scope>NUCLEOTIDE SEQUENCE</scope>
    <source>
        <strain evidence="1">QDHG01</strain>
    </source>
</reference>
<dbReference type="EMBL" id="RRYP01011725">
    <property type="protein sequence ID" value="TNV77552.1"/>
    <property type="molecule type" value="Genomic_DNA"/>
</dbReference>
<name>A0A8J8T0D9_HALGN</name>
<dbReference type="AlphaFoldDB" id="A0A8J8T0D9"/>
<proteinExistence type="predicted"/>
<evidence type="ECO:0000313" key="2">
    <source>
        <dbReference type="Proteomes" id="UP000785679"/>
    </source>
</evidence>
<protein>
    <submittedName>
        <fullName evidence="1">Uncharacterized protein</fullName>
    </submittedName>
</protein>
<evidence type="ECO:0000313" key="1">
    <source>
        <dbReference type="EMBL" id="TNV77552.1"/>
    </source>
</evidence>
<keyword evidence="2" id="KW-1185">Reference proteome</keyword>
<accession>A0A8J8T0D9</accession>
<dbReference type="Proteomes" id="UP000785679">
    <property type="component" value="Unassembled WGS sequence"/>
</dbReference>
<comment type="caution">
    <text evidence="1">The sequence shown here is derived from an EMBL/GenBank/DDBJ whole genome shotgun (WGS) entry which is preliminary data.</text>
</comment>
<sequence length="82" mass="9473">MNEFLYSSVAGLRVILSVPLFLYPWNACVRDLLTDAIQVQTHTRFWKLKSTLVDLLSLNEACNIWNLTLNFIQLSDPIISFQ</sequence>
<gene>
    <name evidence="1" type="ORF">FGO68_gene4451</name>
</gene>